<keyword evidence="4 8" id="KW-0418">Kinase</keyword>
<feature type="compositionally biased region" description="Polar residues" evidence="6">
    <location>
        <begin position="421"/>
        <end position="452"/>
    </location>
</feature>
<dbReference type="InterPro" id="IPR011009">
    <property type="entry name" value="Kinase-like_dom_sf"/>
</dbReference>
<dbReference type="GO" id="GO:0005634">
    <property type="term" value="C:nucleus"/>
    <property type="evidence" value="ECO:0007669"/>
    <property type="project" value="TreeGrafter"/>
</dbReference>
<dbReference type="PROSITE" id="PS50011">
    <property type="entry name" value="PROTEIN_KINASE_DOM"/>
    <property type="match status" value="1"/>
</dbReference>
<dbReference type="SUPFAM" id="SSF56112">
    <property type="entry name" value="Protein kinase-like (PK-like)"/>
    <property type="match status" value="1"/>
</dbReference>
<organism evidence="8 9">
    <name type="scientific">Plasmodium fragile</name>
    <dbReference type="NCBI Taxonomy" id="5857"/>
    <lineage>
        <taxon>Eukaryota</taxon>
        <taxon>Sar</taxon>
        <taxon>Alveolata</taxon>
        <taxon>Apicomplexa</taxon>
        <taxon>Aconoidasida</taxon>
        <taxon>Haemosporida</taxon>
        <taxon>Plasmodiidae</taxon>
        <taxon>Plasmodium</taxon>
        <taxon>Plasmodium (Plasmodium)</taxon>
    </lineage>
</organism>
<dbReference type="Gene3D" id="1.10.510.10">
    <property type="entry name" value="Transferase(Phosphotransferase) domain 1"/>
    <property type="match status" value="2"/>
</dbReference>
<dbReference type="PANTHER" id="PTHR24345">
    <property type="entry name" value="SERINE/THREONINE-PROTEIN KINASE PLK"/>
    <property type="match status" value="1"/>
</dbReference>
<keyword evidence="9" id="KW-1185">Reference proteome</keyword>
<evidence type="ECO:0000256" key="4">
    <source>
        <dbReference type="ARBA" id="ARBA00022777"/>
    </source>
</evidence>
<feature type="region of interest" description="Disordered" evidence="6">
    <location>
        <begin position="416"/>
        <end position="456"/>
    </location>
</feature>
<feature type="region of interest" description="Disordered" evidence="6">
    <location>
        <begin position="103"/>
        <end position="181"/>
    </location>
</feature>
<evidence type="ECO:0000256" key="1">
    <source>
        <dbReference type="ARBA" id="ARBA00022527"/>
    </source>
</evidence>
<feature type="region of interest" description="Disordered" evidence="6">
    <location>
        <begin position="1119"/>
        <end position="1140"/>
    </location>
</feature>
<dbReference type="SMART" id="SM00220">
    <property type="entry name" value="S_TKc"/>
    <property type="match status" value="1"/>
</dbReference>
<keyword evidence="1 8" id="KW-0723">Serine/threonine-protein kinase</keyword>
<dbReference type="GO" id="GO:0005524">
    <property type="term" value="F:ATP binding"/>
    <property type="evidence" value="ECO:0007669"/>
    <property type="project" value="UniProtKB-KW"/>
</dbReference>
<keyword evidence="5" id="KW-0067">ATP-binding</keyword>
<dbReference type="GeneID" id="24268841"/>
<gene>
    <name evidence="8" type="ORF">AK88_03527</name>
</gene>
<feature type="domain" description="Protein kinase" evidence="7">
    <location>
        <begin position="156"/>
        <end position="564"/>
    </location>
</feature>
<dbReference type="InterPro" id="IPR008271">
    <property type="entry name" value="Ser/Thr_kinase_AS"/>
</dbReference>
<dbReference type="Pfam" id="PF00069">
    <property type="entry name" value="Pkinase"/>
    <property type="match status" value="2"/>
</dbReference>
<dbReference type="Gene3D" id="3.30.200.20">
    <property type="entry name" value="Phosphorylase Kinase, domain 1"/>
    <property type="match status" value="1"/>
</dbReference>
<evidence type="ECO:0000313" key="8">
    <source>
        <dbReference type="EMBL" id="KJP86820.1"/>
    </source>
</evidence>
<sequence length="1165" mass="134051">MESNGVVQDISEKKKKRKIPDMETPQFGSANVGVNSSANSSARVYTYPNTSAFNQYRNKKKIIKLKNRKIEDLFVIRNFLPICEEFLVKQHESIFSTLLPKQDEEKNKTKGKEELPQAITKREPGQDESELDRGSVQLEQTNDHNGGGIKVDASVSDSVDDLGDGPTADSEKGSSPNHSNLYKNYVQHTKQCLREMDLPFDRAVLLNIVDKKDNTNKIMKIVNKKKVISAFGDTWEYMIEHIISLKEHKNLMKIYDIYDDDKNFYMIMEKLHGKELFSFLVYKKQVKESVCKYILSQIFQAVNYLHHHNIIHRDIKPENLMFRNKKRKDKTYEYNYELVLIDFDTCQFVYPPTYDHVHGLYYSPASANMRRSVSPSSSTNGTPSACTKLCTHDEVKKMEQNKGSFLPGEMRKGCSKRFSERSTNGNSTQEQRSGTSNLSHHSGRQQPRTKSSSGKKHMKLVGTYGYIAPEIIKGHNYSILSDMWSIGIIFYILMTGITPLPMCLMVNYKNTKDIILKKEKKGINFSLLSFNSYPLARDLCEKLLQFDPAERMPNSVIASHHPWLRYFNMLGRNINLCASEREYLSHYHLNQNPLHDATYLKNKRPCYEDRNCHVILPYHMHQHVYQKKHLHPFVSHSNEQRYYYLINQGIKNYYVVGKGILPHPGLSTSLEKFPYGPGDNLNGGTLPVCDEKVLVTSSSMDNDFEGKSHPVIYYEEEDSKHTPRISHHFTNTHNDRDGKCNGDGGCIHPGEGTASVRHAQKMRRGEDDEEEVEVWGEVSREDDPREEDEKAESARTIRPVRTKTGKLLTNVKGKVNGADLHESKKYNNGRAHRYILTQQNLRSRDNNHLLTATLDPISVHPDDEPPPDCNNFVELFEHLIEKKKRNFTMKGKSFDQLPPIDNPFPMYYVANDKEVNETNGEIDRLFNRKEHTTTKEKSVEYIPTKNLSEIFSCPPMCIIPQKDPMRTIQIDQEYKRGYDFSPTKHLHIPHSHLALSHKGGRHKVIFLPQPLPRSLLPLVYHHSNELRNTIVLNDKGNQTNSSEEDIVEVITKDRNSSTCYANLPTNAYEPCQVTNVYETSNSLNETQEEQMTLHEGHKNGMHSDSQHDGLHVTLARTSTSSNRIPENGARNMSPTKNKAPPIYVNYRRAYKNKIEKMVPTMFREN</sequence>
<dbReference type="AlphaFoldDB" id="A0A0D9QID2"/>
<feature type="compositionally biased region" description="Basic and acidic residues" evidence="6">
    <location>
        <begin position="778"/>
        <end position="794"/>
    </location>
</feature>
<dbReference type="PANTHER" id="PTHR24345:SF91">
    <property type="entry name" value="SERINE_THREONINE-PROTEIN KINASE PLK4"/>
    <property type="match status" value="1"/>
</dbReference>
<dbReference type="PROSITE" id="PS00108">
    <property type="entry name" value="PROTEIN_KINASE_ST"/>
    <property type="match status" value="1"/>
</dbReference>
<feature type="region of interest" description="Disordered" evidence="6">
    <location>
        <begin position="1"/>
        <end position="38"/>
    </location>
</feature>
<dbReference type="RefSeq" id="XP_012336563.1">
    <property type="nucleotide sequence ID" value="XM_012481140.1"/>
</dbReference>
<keyword evidence="2" id="KW-0808">Transferase</keyword>
<name>A0A0D9QID2_PLAFR</name>
<dbReference type="InterPro" id="IPR000719">
    <property type="entry name" value="Prot_kinase_dom"/>
</dbReference>
<reference evidence="8 9" key="1">
    <citation type="submission" date="2014-03" db="EMBL/GenBank/DDBJ databases">
        <title>The Genome Sequence of Plasmodium fragile nilgiri.</title>
        <authorList>
            <consortium name="The Broad Institute Genomics Platform"/>
            <consortium name="The Broad Institute Genome Sequencing Center for Infectious Disease"/>
            <person name="Neafsey D."/>
            <person name="Duraisingh M."/>
            <person name="Young S.K."/>
            <person name="Zeng Q."/>
            <person name="Gargeya S."/>
            <person name="Abouelleil A."/>
            <person name="Alvarado L."/>
            <person name="Chapman S.B."/>
            <person name="Gainer-Dewar J."/>
            <person name="Goldberg J."/>
            <person name="Griggs A."/>
            <person name="Gujja S."/>
            <person name="Hansen M."/>
            <person name="Howarth C."/>
            <person name="Imamovic A."/>
            <person name="Larimer J."/>
            <person name="Pearson M."/>
            <person name="Poon T.W."/>
            <person name="Priest M."/>
            <person name="Roberts A."/>
            <person name="Saif S."/>
            <person name="Shea T."/>
            <person name="Sykes S."/>
            <person name="Wortman J."/>
            <person name="Nusbaum C."/>
            <person name="Birren B."/>
        </authorList>
    </citation>
    <scope>NUCLEOTIDE SEQUENCE [LARGE SCALE GENOMIC DNA]</scope>
    <source>
        <strain evidence="9">nilgiri</strain>
    </source>
</reference>
<evidence type="ECO:0000256" key="3">
    <source>
        <dbReference type="ARBA" id="ARBA00022741"/>
    </source>
</evidence>
<proteinExistence type="predicted"/>
<dbReference type="OMA" id="RNFLPIC"/>
<dbReference type="EMBL" id="KQ001685">
    <property type="protein sequence ID" value="KJP86820.1"/>
    <property type="molecule type" value="Genomic_DNA"/>
</dbReference>
<feature type="region of interest" description="Disordered" evidence="6">
    <location>
        <begin position="756"/>
        <end position="794"/>
    </location>
</feature>
<evidence type="ECO:0000256" key="5">
    <source>
        <dbReference type="ARBA" id="ARBA00022840"/>
    </source>
</evidence>
<feature type="compositionally biased region" description="Low complexity" evidence="6">
    <location>
        <begin position="28"/>
        <end position="38"/>
    </location>
</feature>
<dbReference type="GO" id="GO:0004674">
    <property type="term" value="F:protein serine/threonine kinase activity"/>
    <property type="evidence" value="ECO:0007669"/>
    <property type="project" value="UniProtKB-KW"/>
</dbReference>
<evidence type="ECO:0000256" key="6">
    <source>
        <dbReference type="SAM" id="MobiDB-lite"/>
    </source>
</evidence>
<evidence type="ECO:0000259" key="7">
    <source>
        <dbReference type="PROSITE" id="PS50011"/>
    </source>
</evidence>
<feature type="compositionally biased region" description="Basic and acidic residues" evidence="6">
    <location>
        <begin position="103"/>
        <end position="125"/>
    </location>
</feature>
<accession>A0A0D9QID2</accession>
<keyword evidence="3" id="KW-0547">Nucleotide-binding</keyword>
<evidence type="ECO:0000313" key="9">
    <source>
        <dbReference type="Proteomes" id="UP000054561"/>
    </source>
</evidence>
<evidence type="ECO:0000256" key="2">
    <source>
        <dbReference type="ARBA" id="ARBA00022679"/>
    </source>
</evidence>
<protein>
    <submittedName>
        <fullName evidence="8">Serine/threonine protein kinase</fullName>
    </submittedName>
</protein>
<dbReference type="Proteomes" id="UP000054561">
    <property type="component" value="Unassembled WGS sequence"/>
</dbReference>
<feature type="compositionally biased region" description="Polar residues" evidence="6">
    <location>
        <begin position="1119"/>
        <end position="1136"/>
    </location>
</feature>
<dbReference type="VEuPathDB" id="PlasmoDB:AK88_03527"/>
<dbReference type="OrthoDB" id="5794026at2759"/>